<evidence type="ECO:0000313" key="4">
    <source>
        <dbReference type="Proteomes" id="UP000002051"/>
    </source>
</evidence>
<dbReference type="PaxDb" id="3880-AES90375"/>
<reference evidence="2 4" key="1">
    <citation type="journal article" date="2011" name="Nature">
        <title>The Medicago genome provides insight into the evolution of rhizobial symbioses.</title>
        <authorList>
            <person name="Young N.D."/>
            <person name="Debelle F."/>
            <person name="Oldroyd G.E."/>
            <person name="Geurts R."/>
            <person name="Cannon S.B."/>
            <person name="Udvardi M.K."/>
            <person name="Benedito V.A."/>
            <person name="Mayer K.F."/>
            <person name="Gouzy J."/>
            <person name="Schoof H."/>
            <person name="Van de Peer Y."/>
            <person name="Proost S."/>
            <person name="Cook D.R."/>
            <person name="Meyers B.C."/>
            <person name="Spannagl M."/>
            <person name="Cheung F."/>
            <person name="De Mita S."/>
            <person name="Krishnakumar V."/>
            <person name="Gundlach H."/>
            <person name="Zhou S."/>
            <person name="Mudge J."/>
            <person name="Bharti A.K."/>
            <person name="Murray J.D."/>
            <person name="Naoumkina M.A."/>
            <person name="Rosen B."/>
            <person name="Silverstein K.A."/>
            <person name="Tang H."/>
            <person name="Rombauts S."/>
            <person name="Zhao P.X."/>
            <person name="Zhou P."/>
            <person name="Barbe V."/>
            <person name="Bardou P."/>
            <person name="Bechner M."/>
            <person name="Bellec A."/>
            <person name="Berger A."/>
            <person name="Berges H."/>
            <person name="Bidwell S."/>
            <person name="Bisseling T."/>
            <person name="Choisne N."/>
            <person name="Couloux A."/>
            <person name="Denny R."/>
            <person name="Deshpande S."/>
            <person name="Dai X."/>
            <person name="Doyle J.J."/>
            <person name="Dudez A.M."/>
            <person name="Farmer A.D."/>
            <person name="Fouteau S."/>
            <person name="Franken C."/>
            <person name="Gibelin C."/>
            <person name="Gish J."/>
            <person name="Goldstein S."/>
            <person name="Gonzalez A.J."/>
            <person name="Green P.J."/>
            <person name="Hallab A."/>
            <person name="Hartog M."/>
            <person name="Hua A."/>
            <person name="Humphray S.J."/>
            <person name="Jeong D.H."/>
            <person name="Jing Y."/>
            <person name="Jocker A."/>
            <person name="Kenton S.M."/>
            <person name="Kim D.J."/>
            <person name="Klee K."/>
            <person name="Lai H."/>
            <person name="Lang C."/>
            <person name="Lin S."/>
            <person name="Macmil S.L."/>
            <person name="Magdelenat G."/>
            <person name="Matthews L."/>
            <person name="McCorrison J."/>
            <person name="Monaghan E.L."/>
            <person name="Mun J.H."/>
            <person name="Najar F.Z."/>
            <person name="Nicholson C."/>
            <person name="Noirot C."/>
            <person name="O'Bleness M."/>
            <person name="Paule C.R."/>
            <person name="Poulain J."/>
            <person name="Prion F."/>
            <person name="Qin B."/>
            <person name="Qu C."/>
            <person name="Retzel E.F."/>
            <person name="Riddle C."/>
            <person name="Sallet E."/>
            <person name="Samain S."/>
            <person name="Samson N."/>
            <person name="Sanders I."/>
            <person name="Saurat O."/>
            <person name="Scarpelli C."/>
            <person name="Schiex T."/>
            <person name="Segurens B."/>
            <person name="Severin A.J."/>
            <person name="Sherrier D.J."/>
            <person name="Shi R."/>
            <person name="Sims S."/>
            <person name="Singer S.R."/>
            <person name="Sinharoy S."/>
            <person name="Sterck L."/>
            <person name="Viollet A."/>
            <person name="Wang B.B."/>
            <person name="Wang K."/>
            <person name="Wang M."/>
            <person name="Wang X."/>
            <person name="Warfsmann J."/>
            <person name="Weissenbach J."/>
            <person name="White D.D."/>
            <person name="White J.D."/>
            <person name="Wiley G.B."/>
            <person name="Wincker P."/>
            <person name="Xing Y."/>
            <person name="Yang L."/>
            <person name="Yao Z."/>
            <person name="Ying F."/>
            <person name="Zhai J."/>
            <person name="Zhou L."/>
            <person name="Zuber A."/>
            <person name="Denarie J."/>
            <person name="Dixon R.A."/>
            <person name="May G.D."/>
            <person name="Schwartz D.C."/>
            <person name="Rogers J."/>
            <person name="Quetier F."/>
            <person name="Town C.D."/>
            <person name="Roe B.A."/>
        </authorList>
    </citation>
    <scope>NUCLEOTIDE SEQUENCE [LARGE SCALE GENOMIC DNA]</scope>
    <source>
        <strain evidence="2">A17</strain>
        <strain evidence="3 4">cv. Jemalong A17</strain>
    </source>
</reference>
<keyword evidence="1 2" id="KW-0812">Transmembrane</keyword>
<organism evidence="2 4">
    <name type="scientific">Medicago truncatula</name>
    <name type="common">Barrel medic</name>
    <name type="synonym">Medicago tribuloides</name>
    <dbReference type="NCBI Taxonomy" id="3880"/>
    <lineage>
        <taxon>Eukaryota</taxon>
        <taxon>Viridiplantae</taxon>
        <taxon>Streptophyta</taxon>
        <taxon>Embryophyta</taxon>
        <taxon>Tracheophyta</taxon>
        <taxon>Spermatophyta</taxon>
        <taxon>Magnoliopsida</taxon>
        <taxon>eudicotyledons</taxon>
        <taxon>Gunneridae</taxon>
        <taxon>Pentapetalae</taxon>
        <taxon>rosids</taxon>
        <taxon>fabids</taxon>
        <taxon>Fabales</taxon>
        <taxon>Fabaceae</taxon>
        <taxon>Papilionoideae</taxon>
        <taxon>50 kb inversion clade</taxon>
        <taxon>NPAAA clade</taxon>
        <taxon>Hologalegina</taxon>
        <taxon>IRL clade</taxon>
        <taxon>Trifolieae</taxon>
        <taxon>Medicago</taxon>
    </lineage>
</organism>
<keyword evidence="1" id="KW-1133">Transmembrane helix</keyword>
<evidence type="ECO:0000313" key="2">
    <source>
        <dbReference type="EMBL" id="AES90375.1"/>
    </source>
</evidence>
<dbReference type="Proteomes" id="UP000002051">
    <property type="component" value="Chromosome 4"/>
</dbReference>
<accession>G7JQR3</accession>
<reference evidence="3" key="3">
    <citation type="submission" date="2015-04" db="UniProtKB">
        <authorList>
            <consortium name="EnsemblPlants"/>
        </authorList>
    </citation>
    <scope>IDENTIFICATION</scope>
    <source>
        <strain evidence="3">cv. Jemalong A17</strain>
    </source>
</reference>
<reference evidence="2 4" key="2">
    <citation type="journal article" date="2014" name="BMC Genomics">
        <title>An improved genome release (version Mt4.0) for the model legume Medicago truncatula.</title>
        <authorList>
            <person name="Tang H."/>
            <person name="Krishnakumar V."/>
            <person name="Bidwell S."/>
            <person name="Rosen B."/>
            <person name="Chan A."/>
            <person name="Zhou S."/>
            <person name="Gentzbittel L."/>
            <person name="Childs K.L."/>
            <person name="Yandell M."/>
            <person name="Gundlach H."/>
            <person name="Mayer K.F."/>
            <person name="Schwartz D.C."/>
            <person name="Town C.D."/>
        </authorList>
    </citation>
    <scope>GENOME REANNOTATION</scope>
    <source>
        <strain evidence="3 4">cv. Jemalong A17</strain>
    </source>
</reference>
<keyword evidence="4" id="KW-1185">Reference proteome</keyword>
<dbReference type="EMBL" id="CM001220">
    <property type="protein sequence ID" value="AES90375.1"/>
    <property type="molecule type" value="Genomic_DNA"/>
</dbReference>
<protein>
    <submittedName>
        <fullName evidence="2">Transmembrane protein, putative</fullName>
    </submittedName>
</protein>
<evidence type="ECO:0000313" key="3">
    <source>
        <dbReference type="EnsemblPlants" id="AES90375"/>
    </source>
</evidence>
<dbReference type="AlphaFoldDB" id="G7JQR3"/>
<feature type="transmembrane region" description="Helical" evidence="1">
    <location>
        <begin position="100"/>
        <end position="118"/>
    </location>
</feature>
<sequence>MDRKSKLLPNCPWVGNTMLRVSFPRLFSVSNQKETKVGELWEKRGFGLWFGEETYFFGKEWMGGKAVKEMVFRFVWRSPAPPKVLQFRFVFFSCMGYRNLGSYVPCLFIFAPLWYALYDIEGINIWTRCRSRTGYIRTTYIILMIAATKKEP</sequence>
<dbReference type="EnsemblPlants" id="AES90375">
    <property type="protein sequence ID" value="AES90375"/>
    <property type="gene ID" value="MTR_4g090410"/>
</dbReference>
<proteinExistence type="predicted"/>
<dbReference type="HOGENOM" id="CLU_1725019_0_0_1"/>
<evidence type="ECO:0000256" key="1">
    <source>
        <dbReference type="SAM" id="Phobius"/>
    </source>
</evidence>
<keyword evidence="1" id="KW-0472">Membrane</keyword>
<gene>
    <name evidence="2" type="ordered locus">MTR_4g090410</name>
</gene>
<name>G7JQR3_MEDTR</name>